<keyword evidence="5" id="KW-1185">Reference proteome</keyword>
<evidence type="ECO:0000259" key="3">
    <source>
        <dbReference type="Pfam" id="PF09394"/>
    </source>
</evidence>
<dbReference type="PANTHER" id="PTHR36530:SF1">
    <property type="entry name" value="AMOEBIASIN-1"/>
    <property type="match status" value="1"/>
</dbReference>
<evidence type="ECO:0000256" key="1">
    <source>
        <dbReference type="ARBA" id="ARBA00022690"/>
    </source>
</evidence>
<name>A0A839T8H6_AZOMA</name>
<dbReference type="InterPro" id="IPR036331">
    <property type="entry name" value="Chagasin-like_sf"/>
</dbReference>
<organism evidence="4 5">
    <name type="scientific">Azomonas macrocytogenes</name>
    <name type="common">Azotobacter macrocytogenes</name>
    <dbReference type="NCBI Taxonomy" id="69962"/>
    <lineage>
        <taxon>Bacteria</taxon>
        <taxon>Pseudomonadati</taxon>
        <taxon>Pseudomonadota</taxon>
        <taxon>Gammaproteobacteria</taxon>
        <taxon>Pseudomonadales</taxon>
        <taxon>Pseudomonadaceae</taxon>
        <taxon>Azomonas</taxon>
    </lineage>
</organism>
<dbReference type="InterPro" id="IPR052781">
    <property type="entry name" value="Cys_protease_inhibitor_I42"/>
</dbReference>
<dbReference type="GO" id="GO:0004869">
    <property type="term" value="F:cysteine-type endopeptidase inhibitor activity"/>
    <property type="evidence" value="ECO:0007669"/>
    <property type="project" value="UniProtKB-KW"/>
</dbReference>
<keyword evidence="1" id="KW-0646">Protease inhibitor</keyword>
<evidence type="ECO:0000313" key="4">
    <source>
        <dbReference type="EMBL" id="MBB3104756.1"/>
    </source>
</evidence>
<dbReference type="Proteomes" id="UP000549250">
    <property type="component" value="Unassembled WGS sequence"/>
</dbReference>
<dbReference type="RefSeq" id="WP_183167601.1">
    <property type="nucleotide sequence ID" value="NZ_JACHXI010000019.1"/>
</dbReference>
<dbReference type="PROSITE" id="PS51257">
    <property type="entry name" value="PROKAR_LIPOPROTEIN"/>
    <property type="match status" value="1"/>
</dbReference>
<evidence type="ECO:0000256" key="2">
    <source>
        <dbReference type="ARBA" id="ARBA00022704"/>
    </source>
</evidence>
<sequence>MPNVRLFCSATLLGTLSACSSSPSSGPSITVSQDKSCPLELRQGETMVLKLPSDPSSGNRWNLRESSDELLKKLGPEVYSNSEQDPLGGKGTSTWRFQATHPGTGRLLLTYQRPWEVGAEPSGLFDCRIVVK</sequence>
<proteinExistence type="predicted"/>
<protein>
    <submittedName>
        <fullName evidence="4">Inhibitor of cysteine peptidase</fullName>
    </submittedName>
</protein>
<keyword evidence="2" id="KW-0789">Thiol protease inhibitor</keyword>
<accession>A0A839T8H6</accession>
<gene>
    <name evidence="4" type="ORF">FHR87_003182</name>
</gene>
<dbReference type="PANTHER" id="PTHR36530">
    <property type="entry name" value="INHIBITOR OF CYSTEINE PEPTIDASE"/>
    <property type="match status" value="1"/>
</dbReference>
<dbReference type="Pfam" id="PF09394">
    <property type="entry name" value="Inhibitor_I42"/>
    <property type="match status" value="1"/>
</dbReference>
<feature type="domain" description="Proteinase inhibitor I42 chagasin" evidence="3">
    <location>
        <begin position="41"/>
        <end position="128"/>
    </location>
</feature>
<dbReference type="EMBL" id="JACHXI010000019">
    <property type="protein sequence ID" value="MBB3104756.1"/>
    <property type="molecule type" value="Genomic_DNA"/>
</dbReference>
<comment type="caution">
    <text evidence="4">The sequence shown here is derived from an EMBL/GenBank/DDBJ whole genome shotgun (WGS) entry which is preliminary data.</text>
</comment>
<dbReference type="AlphaFoldDB" id="A0A839T8H6"/>
<reference evidence="4 5" key="1">
    <citation type="submission" date="2020-08" db="EMBL/GenBank/DDBJ databases">
        <title>Genomic Encyclopedia of Type Strains, Phase III (KMG-III): the genomes of soil and plant-associated and newly described type strains.</title>
        <authorList>
            <person name="Whitman W."/>
        </authorList>
    </citation>
    <scope>NUCLEOTIDE SEQUENCE [LARGE SCALE GENOMIC DNA]</scope>
    <source>
        <strain evidence="4 5">CECT 4462</strain>
    </source>
</reference>
<evidence type="ECO:0000313" key="5">
    <source>
        <dbReference type="Proteomes" id="UP000549250"/>
    </source>
</evidence>
<dbReference type="SUPFAM" id="SSF141066">
    <property type="entry name" value="ICP-like"/>
    <property type="match status" value="1"/>
</dbReference>
<dbReference type="Gene3D" id="2.60.40.2020">
    <property type="match status" value="1"/>
</dbReference>
<dbReference type="InterPro" id="IPR018990">
    <property type="entry name" value="Prot_inh_I42_chagasin"/>
</dbReference>